<protein>
    <submittedName>
        <fullName evidence="1">Uncharacterized protein</fullName>
    </submittedName>
</protein>
<gene>
    <name evidence="1" type="ORF">R70211_05828</name>
</gene>
<proteinExistence type="predicted"/>
<name>A0A9N8N2T0_9BURK</name>
<keyword evidence="2" id="KW-1185">Reference proteome</keyword>
<accession>A0A9N8N2T0</accession>
<dbReference type="EMBL" id="CAJNAS010000020">
    <property type="protein sequence ID" value="CAE6943498.1"/>
    <property type="molecule type" value="Genomic_DNA"/>
</dbReference>
<reference evidence="1" key="1">
    <citation type="submission" date="2021-02" db="EMBL/GenBank/DDBJ databases">
        <authorList>
            <person name="Vanwijnsberghe S."/>
        </authorList>
    </citation>
    <scope>NUCLEOTIDE SEQUENCE</scope>
    <source>
        <strain evidence="1">R-70211</strain>
    </source>
</reference>
<sequence>MNCHPLNLEMLAYSRSNYCRIAQRPAFLDVGDGETEMTQSNAAIYQTQTCTPDSLRTLASYLELALDKGESVVLMRIGSQVRSVYVGNPSGALEDLADHGVVAAFQAEEMLALTQLGLNRISADDQQYRFMRSVRYIADRQVVVFTPT</sequence>
<dbReference type="AlphaFoldDB" id="A0A9N8N2T0"/>
<organism evidence="1 2">
    <name type="scientific">Paraburkholderia domus</name>
    <dbReference type="NCBI Taxonomy" id="2793075"/>
    <lineage>
        <taxon>Bacteria</taxon>
        <taxon>Pseudomonadati</taxon>
        <taxon>Pseudomonadota</taxon>
        <taxon>Betaproteobacteria</taxon>
        <taxon>Burkholderiales</taxon>
        <taxon>Burkholderiaceae</taxon>
        <taxon>Paraburkholderia</taxon>
    </lineage>
</organism>
<dbReference type="Proteomes" id="UP000675121">
    <property type="component" value="Unassembled WGS sequence"/>
</dbReference>
<comment type="caution">
    <text evidence="1">The sequence shown here is derived from an EMBL/GenBank/DDBJ whole genome shotgun (WGS) entry which is preliminary data.</text>
</comment>
<evidence type="ECO:0000313" key="2">
    <source>
        <dbReference type="Proteomes" id="UP000675121"/>
    </source>
</evidence>
<evidence type="ECO:0000313" key="1">
    <source>
        <dbReference type="EMBL" id="CAE6943498.1"/>
    </source>
</evidence>